<comment type="subcellular location">
    <subcellularLocation>
        <location evidence="1">Cell membrane</location>
        <topology evidence="1">Lipid-anchor</topology>
    </subcellularLocation>
</comment>
<feature type="chain" id="PRO_5045714916" evidence="7">
    <location>
        <begin position="28"/>
        <end position="374"/>
    </location>
</feature>
<reference evidence="9 10" key="1">
    <citation type="submission" date="2024-04" db="EMBL/GenBank/DDBJ databases">
        <title>Defined microbial consortia suppress multidrug-resistant proinflammatory Enterobacteriaceae via ecological control.</title>
        <authorList>
            <person name="Furuichi M."/>
            <person name="Kawaguchi T."/>
            <person name="Pust M."/>
            <person name="Yasuma K."/>
            <person name="Plichta D."/>
            <person name="Hasegawa N."/>
            <person name="Ohya T."/>
            <person name="Bhattarai S."/>
            <person name="Sasajima S."/>
            <person name="Aoto Y."/>
            <person name="Tuganbaev T."/>
            <person name="Yaginuma M."/>
            <person name="Ueda M."/>
            <person name="Okahashi N."/>
            <person name="Amafuji K."/>
            <person name="Kiridooshi Y."/>
            <person name="Sugita K."/>
            <person name="Strazar M."/>
            <person name="Skelly A."/>
            <person name="Suda W."/>
            <person name="Hattori M."/>
            <person name="Nakamoto N."/>
            <person name="Caballero S."/>
            <person name="Norman J."/>
            <person name="Olle B."/>
            <person name="Tanoue T."/>
            <person name="Arita M."/>
            <person name="Bucci V."/>
            <person name="Atarashi K."/>
            <person name="Xavier R."/>
            <person name="Honda K."/>
        </authorList>
    </citation>
    <scope>NUCLEOTIDE SEQUENCE [LARGE SCALE GENOMIC DNA]</scope>
    <source>
        <strain evidence="10">f13</strain>
    </source>
</reference>
<evidence type="ECO:0000256" key="3">
    <source>
        <dbReference type="ARBA" id="ARBA00022475"/>
    </source>
</evidence>
<evidence type="ECO:0000256" key="2">
    <source>
        <dbReference type="ARBA" id="ARBA00008610"/>
    </source>
</evidence>
<organism evidence="9 10">
    <name type="scientific">Enterocloster alcoholdehydrogenati</name>
    <dbReference type="NCBI Taxonomy" id="2547410"/>
    <lineage>
        <taxon>Bacteria</taxon>
        <taxon>Bacillati</taxon>
        <taxon>Bacillota</taxon>
        <taxon>Clostridia</taxon>
        <taxon>Lachnospirales</taxon>
        <taxon>Lachnospiraceae</taxon>
        <taxon>Enterocloster</taxon>
    </lineage>
</organism>
<keyword evidence="6" id="KW-0449">Lipoprotein</keyword>
<sequence length="374" mass="39847">MRKMMKKISTAMLAAVVVLVAAGCGSAGGEADSSFADDAGNGGAEIAMIADGGTIDDRGFNQGTYEGVKLYGEEKGISYKYYKPVEKTTDAYLSAMELAIEGGAKIIVAPGFRFTEAMYIAQDTWPELKFVLLDGVPGDGKETKTAENAVGIQYAEEQAGFLAGYAAVTDGYRNLGFMGGVATPAVVRYGYGFIQGAEAAAKEQGVSDVRMNYYYTGTFDATPETQTLAATWYQNGTEIIFACGSGVGQSVMAAADASGFGKTIGVDIDWAQESETVVTSSMKDLSGTVYQMLDQAYSGSFPGGQNIVMDASNQGIELPMETSRFKTFTQENYDEVYKKLADGTYKPLRDVDEGGTSYTLDQIFDGTIQVTEVK</sequence>
<evidence type="ECO:0000256" key="1">
    <source>
        <dbReference type="ARBA" id="ARBA00004193"/>
    </source>
</evidence>
<comment type="similarity">
    <text evidence="2">Belongs to the BMP lipoprotein family.</text>
</comment>
<feature type="domain" description="ABC transporter substrate-binding protein PnrA-like" evidence="8">
    <location>
        <begin position="47"/>
        <end position="338"/>
    </location>
</feature>
<gene>
    <name evidence="9" type="ORF">F130042H8_20590</name>
</gene>
<evidence type="ECO:0000313" key="10">
    <source>
        <dbReference type="Proteomes" id="UP001600894"/>
    </source>
</evidence>
<dbReference type="InterPro" id="IPR050957">
    <property type="entry name" value="BMP_lipoprotein"/>
</dbReference>
<dbReference type="RefSeq" id="WP_390469906.1">
    <property type="nucleotide sequence ID" value="NZ_BAABXL010000001.1"/>
</dbReference>
<evidence type="ECO:0000256" key="4">
    <source>
        <dbReference type="ARBA" id="ARBA00022729"/>
    </source>
</evidence>
<dbReference type="PANTHER" id="PTHR34296:SF2">
    <property type="entry name" value="ABC TRANSPORTER GUANOSINE-BINDING PROTEIN NUPN"/>
    <property type="match status" value="1"/>
</dbReference>
<evidence type="ECO:0000256" key="6">
    <source>
        <dbReference type="ARBA" id="ARBA00023288"/>
    </source>
</evidence>
<evidence type="ECO:0000259" key="8">
    <source>
        <dbReference type="Pfam" id="PF02608"/>
    </source>
</evidence>
<proteinExistence type="inferred from homology"/>
<keyword evidence="4 7" id="KW-0732">Signal</keyword>
<dbReference type="PANTHER" id="PTHR34296">
    <property type="entry name" value="TRANSCRIPTIONAL ACTIVATOR PROTEIN MED"/>
    <property type="match status" value="1"/>
</dbReference>
<evidence type="ECO:0000256" key="5">
    <source>
        <dbReference type="ARBA" id="ARBA00023136"/>
    </source>
</evidence>
<name>A0ABQ0AY88_9FIRM</name>
<accession>A0ABQ0AY88</accession>
<dbReference type="CDD" id="cd06354">
    <property type="entry name" value="PBP1_PrnA-like"/>
    <property type="match status" value="1"/>
</dbReference>
<dbReference type="InterPro" id="IPR003760">
    <property type="entry name" value="PnrA-like"/>
</dbReference>
<keyword evidence="3" id="KW-1003">Cell membrane</keyword>
<dbReference type="InterPro" id="IPR028082">
    <property type="entry name" value="Peripla_BP_I"/>
</dbReference>
<dbReference type="Pfam" id="PF02608">
    <property type="entry name" value="Bmp"/>
    <property type="match status" value="1"/>
</dbReference>
<keyword evidence="10" id="KW-1185">Reference proteome</keyword>
<evidence type="ECO:0000313" key="9">
    <source>
        <dbReference type="EMBL" id="GAA6268999.1"/>
    </source>
</evidence>
<dbReference type="SUPFAM" id="SSF53822">
    <property type="entry name" value="Periplasmic binding protein-like I"/>
    <property type="match status" value="1"/>
</dbReference>
<feature type="signal peptide" evidence="7">
    <location>
        <begin position="1"/>
        <end position="27"/>
    </location>
</feature>
<dbReference type="EMBL" id="BAABXL010000001">
    <property type="protein sequence ID" value="GAA6268999.1"/>
    <property type="molecule type" value="Genomic_DNA"/>
</dbReference>
<dbReference type="Proteomes" id="UP001600894">
    <property type="component" value="Unassembled WGS sequence"/>
</dbReference>
<keyword evidence="5" id="KW-0472">Membrane</keyword>
<protein>
    <submittedName>
        <fullName evidence="9">BMP family ABC transporter substrate-binding protein</fullName>
    </submittedName>
</protein>
<evidence type="ECO:0000256" key="7">
    <source>
        <dbReference type="SAM" id="SignalP"/>
    </source>
</evidence>
<comment type="caution">
    <text evidence="9">The sequence shown here is derived from an EMBL/GenBank/DDBJ whole genome shotgun (WGS) entry which is preliminary data.</text>
</comment>
<dbReference type="Gene3D" id="3.40.50.2300">
    <property type="match status" value="2"/>
</dbReference>
<dbReference type="PROSITE" id="PS51257">
    <property type="entry name" value="PROKAR_LIPOPROTEIN"/>
    <property type="match status" value="1"/>
</dbReference>